<name>A0AAV2N0I4_9HYME</name>
<dbReference type="AlphaFoldDB" id="A0AAV2N0I4"/>
<accession>A0AAV2N0I4</accession>
<evidence type="ECO:0000313" key="3">
    <source>
        <dbReference type="Proteomes" id="UP001497644"/>
    </source>
</evidence>
<sequence>MTATSAAPEEHPLLTKFSSLNKLLRVTAWCRRWLPGRCHGDAAGAPNPDRNRCRPLTATELDEAEKH</sequence>
<gene>
    <name evidence="2" type="ORF">LPLAT_LOCUS11734</name>
</gene>
<protein>
    <submittedName>
        <fullName evidence="2">Uncharacterized protein</fullName>
    </submittedName>
</protein>
<comment type="caution">
    <text evidence="2">The sequence shown here is derived from an EMBL/GenBank/DDBJ whole genome shotgun (WGS) entry which is preliminary data.</text>
</comment>
<reference evidence="2" key="1">
    <citation type="submission" date="2024-04" db="EMBL/GenBank/DDBJ databases">
        <authorList>
            <consortium name="Molecular Ecology Group"/>
        </authorList>
    </citation>
    <scope>NUCLEOTIDE SEQUENCE</scope>
</reference>
<evidence type="ECO:0000313" key="2">
    <source>
        <dbReference type="EMBL" id="CAL1672771.1"/>
    </source>
</evidence>
<organism evidence="2 3">
    <name type="scientific">Lasius platythorax</name>
    <dbReference type="NCBI Taxonomy" id="488582"/>
    <lineage>
        <taxon>Eukaryota</taxon>
        <taxon>Metazoa</taxon>
        <taxon>Ecdysozoa</taxon>
        <taxon>Arthropoda</taxon>
        <taxon>Hexapoda</taxon>
        <taxon>Insecta</taxon>
        <taxon>Pterygota</taxon>
        <taxon>Neoptera</taxon>
        <taxon>Endopterygota</taxon>
        <taxon>Hymenoptera</taxon>
        <taxon>Apocrita</taxon>
        <taxon>Aculeata</taxon>
        <taxon>Formicoidea</taxon>
        <taxon>Formicidae</taxon>
        <taxon>Formicinae</taxon>
        <taxon>Lasius</taxon>
        <taxon>Lasius</taxon>
    </lineage>
</organism>
<feature type="region of interest" description="Disordered" evidence="1">
    <location>
        <begin position="37"/>
        <end position="67"/>
    </location>
</feature>
<dbReference type="EMBL" id="CAXIPU020000929">
    <property type="protein sequence ID" value="CAL1672771.1"/>
    <property type="molecule type" value="Genomic_DNA"/>
</dbReference>
<proteinExistence type="predicted"/>
<keyword evidence="3" id="KW-1185">Reference proteome</keyword>
<dbReference type="Proteomes" id="UP001497644">
    <property type="component" value="Unassembled WGS sequence"/>
</dbReference>
<evidence type="ECO:0000256" key="1">
    <source>
        <dbReference type="SAM" id="MobiDB-lite"/>
    </source>
</evidence>